<proteinExistence type="predicted"/>
<evidence type="ECO:0000313" key="1">
    <source>
        <dbReference type="EMBL" id="MVQ28611.1"/>
    </source>
</evidence>
<keyword evidence="2" id="KW-1185">Reference proteome</keyword>
<dbReference type="EMBL" id="WSEL01000003">
    <property type="protein sequence ID" value="MVQ28611.1"/>
    <property type="molecule type" value="Genomic_DNA"/>
</dbReference>
<gene>
    <name evidence="1" type="ORF">GON04_04090</name>
</gene>
<dbReference type="RefSeq" id="WP_157396694.1">
    <property type="nucleotide sequence ID" value="NZ_WSEL01000003.1"/>
</dbReference>
<protein>
    <submittedName>
        <fullName evidence="1">Uncharacterized protein</fullName>
    </submittedName>
</protein>
<name>A0A6N8IP32_9BURK</name>
<organism evidence="1 2">
    <name type="scientific">Ramlibacter pinisoli</name>
    <dbReference type="NCBI Taxonomy" id="2682844"/>
    <lineage>
        <taxon>Bacteria</taxon>
        <taxon>Pseudomonadati</taxon>
        <taxon>Pseudomonadota</taxon>
        <taxon>Betaproteobacteria</taxon>
        <taxon>Burkholderiales</taxon>
        <taxon>Comamonadaceae</taxon>
        <taxon>Ramlibacter</taxon>
    </lineage>
</organism>
<accession>A0A6N8IP32</accession>
<dbReference type="AlphaFoldDB" id="A0A6N8IP32"/>
<comment type="caution">
    <text evidence="1">The sequence shown here is derived from an EMBL/GenBank/DDBJ whole genome shotgun (WGS) entry which is preliminary data.</text>
</comment>
<dbReference type="Proteomes" id="UP000469385">
    <property type="component" value="Unassembled WGS sequence"/>
</dbReference>
<sequence>MSGNNEFVMVPQHQMVYLKVICSAASRAAAKAQEAAAGARLELADAVAEGLNTGQLQHAWRLHRDAIQKMNIVLFFGQLYVAAFRRRAPRGPLLAWDDGSR</sequence>
<reference evidence="1 2" key="1">
    <citation type="submission" date="2019-12" db="EMBL/GenBank/DDBJ databases">
        <authorList>
            <person name="Huq M.A."/>
        </authorList>
    </citation>
    <scope>NUCLEOTIDE SEQUENCE [LARGE SCALE GENOMIC DNA]</scope>
    <source>
        <strain evidence="1 2">MAH-25</strain>
    </source>
</reference>
<evidence type="ECO:0000313" key="2">
    <source>
        <dbReference type="Proteomes" id="UP000469385"/>
    </source>
</evidence>